<feature type="region of interest" description="Disordered" evidence="5">
    <location>
        <begin position="104"/>
        <end position="164"/>
    </location>
</feature>
<feature type="compositionally biased region" description="Pro residues" evidence="5">
    <location>
        <begin position="25"/>
        <end position="37"/>
    </location>
</feature>
<proteinExistence type="predicted"/>
<organism evidence="8 9">
    <name type="scientific">Aphanomyces euteiches</name>
    <dbReference type="NCBI Taxonomy" id="100861"/>
    <lineage>
        <taxon>Eukaryota</taxon>
        <taxon>Sar</taxon>
        <taxon>Stramenopiles</taxon>
        <taxon>Oomycota</taxon>
        <taxon>Saprolegniomycetes</taxon>
        <taxon>Saprolegniales</taxon>
        <taxon>Verrucalvaceae</taxon>
        <taxon>Aphanomyces</taxon>
    </lineage>
</organism>
<dbReference type="EMBL" id="VJMJ01000073">
    <property type="protein sequence ID" value="KAF0738538.1"/>
    <property type="molecule type" value="Genomic_DNA"/>
</dbReference>
<keyword evidence="1" id="KW-0479">Metal-binding</keyword>
<gene>
    <name evidence="8" type="ORF">Ae201684_005650</name>
</gene>
<dbReference type="InterPro" id="IPR002227">
    <property type="entry name" value="Tyrosinase_Cu-bd"/>
</dbReference>
<dbReference type="PANTHER" id="PTHR11474:SF126">
    <property type="entry name" value="TYROSINASE-LIKE PROTEIN TYR-1-RELATED"/>
    <property type="match status" value="1"/>
</dbReference>
<reference evidence="8 9" key="1">
    <citation type="submission" date="2019-07" db="EMBL/GenBank/DDBJ databases">
        <title>Genomics analysis of Aphanomyces spp. identifies a new class of oomycete effector associated with host adaptation.</title>
        <authorList>
            <person name="Gaulin E."/>
        </authorList>
    </citation>
    <scope>NUCLEOTIDE SEQUENCE [LARGE SCALE GENOMIC DNA]</scope>
    <source>
        <strain evidence="8 9">ATCC 201684</strain>
    </source>
</reference>
<name>A0A6G0XEC3_9STRA</name>
<dbReference type="InterPro" id="IPR050316">
    <property type="entry name" value="Tyrosinase/Hemocyanin"/>
</dbReference>
<evidence type="ECO:0000313" key="8">
    <source>
        <dbReference type="EMBL" id="KAF0738538.1"/>
    </source>
</evidence>
<keyword evidence="3" id="KW-0186">Copper</keyword>
<evidence type="ECO:0000259" key="6">
    <source>
        <dbReference type="PROSITE" id="PS00497"/>
    </source>
</evidence>
<keyword evidence="9" id="KW-1185">Reference proteome</keyword>
<dbReference type="Pfam" id="PF00024">
    <property type="entry name" value="PAN_1"/>
    <property type="match status" value="1"/>
</dbReference>
<dbReference type="CDD" id="cd01100">
    <property type="entry name" value="APPLE_Factor_XI_like"/>
    <property type="match status" value="1"/>
</dbReference>
<evidence type="ECO:0000259" key="7">
    <source>
        <dbReference type="PROSITE" id="PS00498"/>
    </source>
</evidence>
<evidence type="ECO:0000256" key="3">
    <source>
        <dbReference type="ARBA" id="ARBA00023008"/>
    </source>
</evidence>
<comment type="caution">
    <text evidence="8">The sequence shown here is derived from an EMBL/GenBank/DDBJ whole genome shotgun (WGS) entry which is preliminary data.</text>
</comment>
<dbReference type="InterPro" id="IPR008922">
    <property type="entry name" value="Di-copper_centre_dom_sf"/>
</dbReference>
<dbReference type="Proteomes" id="UP000481153">
    <property type="component" value="Unassembled WGS sequence"/>
</dbReference>
<keyword evidence="2" id="KW-0677">Repeat</keyword>
<dbReference type="InterPro" id="IPR003609">
    <property type="entry name" value="Pan_app"/>
</dbReference>
<evidence type="ECO:0000256" key="1">
    <source>
        <dbReference type="ARBA" id="ARBA00022723"/>
    </source>
</evidence>
<accession>A0A6G0XEC3</accession>
<keyword evidence="4" id="KW-1015">Disulfide bond</keyword>
<dbReference type="SMART" id="SM00223">
    <property type="entry name" value="APPLE"/>
    <property type="match status" value="1"/>
</dbReference>
<dbReference type="GO" id="GO:0005576">
    <property type="term" value="C:extracellular region"/>
    <property type="evidence" value="ECO:0007669"/>
    <property type="project" value="InterPro"/>
</dbReference>
<dbReference type="InterPro" id="IPR000177">
    <property type="entry name" value="Apple"/>
</dbReference>
<dbReference type="PANTHER" id="PTHR11474">
    <property type="entry name" value="TYROSINASE FAMILY MEMBER"/>
    <property type="match status" value="1"/>
</dbReference>
<dbReference type="Gene3D" id="1.10.1280.10">
    <property type="entry name" value="Di-copper center containing domain from catechol oxidase"/>
    <property type="match status" value="1"/>
</dbReference>
<feature type="domain" description="Tyrosinase copper-binding" evidence="6">
    <location>
        <begin position="210"/>
        <end position="227"/>
    </location>
</feature>
<dbReference type="PROSITE" id="PS00497">
    <property type="entry name" value="TYROSINASE_1"/>
    <property type="match status" value="1"/>
</dbReference>
<feature type="compositionally biased region" description="Low complexity" evidence="5">
    <location>
        <begin position="118"/>
        <end position="161"/>
    </location>
</feature>
<feature type="domain" description="Tyrosinase copper-binding" evidence="7">
    <location>
        <begin position="381"/>
        <end position="392"/>
    </location>
</feature>
<dbReference type="PRINTS" id="PR00092">
    <property type="entry name" value="TYROSINASE"/>
</dbReference>
<evidence type="ECO:0000256" key="5">
    <source>
        <dbReference type="SAM" id="MobiDB-lite"/>
    </source>
</evidence>
<evidence type="ECO:0000256" key="2">
    <source>
        <dbReference type="ARBA" id="ARBA00022737"/>
    </source>
</evidence>
<dbReference type="Gene3D" id="3.50.4.10">
    <property type="entry name" value="Hepatocyte Growth Factor"/>
    <property type="match status" value="1"/>
</dbReference>
<dbReference type="VEuPathDB" id="FungiDB:AeMF1_016381"/>
<dbReference type="SUPFAM" id="SSF48056">
    <property type="entry name" value="Di-copper centre-containing domain"/>
    <property type="match status" value="1"/>
</dbReference>
<feature type="region of interest" description="Disordered" evidence="5">
    <location>
        <begin position="25"/>
        <end position="45"/>
    </location>
</feature>
<evidence type="ECO:0000313" key="9">
    <source>
        <dbReference type="Proteomes" id="UP000481153"/>
    </source>
</evidence>
<evidence type="ECO:0000256" key="4">
    <source>
        <dbReference type="ARBA" id="ARBA00023157"/>
    </source>
</evidence>
<dbReference type="Pfam" id="PF00264">
    <property type="entry name" value="Tyrosinase"/>
    <property type="match status" value="1"/>
</dbReference>
<dbReference type="GO" id="GO:0016491">
    <property type="term" value="F:oxidoreductase activity"/>
    <property type="evidence" value="ECO:0007669"/>
    <property type="project" value="InterPro"/>
</dbReference>
<dbReference type="GO" id="GO:0046872">
    <property type="term" value="F:metal ion binding"/>
    <property type="evidence" value="ECO:0007669"/>
    <property type="project" value="UniProtKB-KW"/>
</dbReference>
<dbReference type="AlphaFoldDB" id="A0A6G0XEC3"/>
<dbReference type="PROSITE" id="PS00498">
    <property type="entry name" value="TYROSINASE_2"/>
    <property type="match status" value="1"/>
</dbReference>
<dbReference type="GO" id="GO:0006508">
    <property type="term" value="P:proteolysis"/>
    <property type="evidence" value="ECO:0007669"/>
    <property type="project" value="InterPro"/>
</dbReference>
<sequence length="632" mass="68214">MVLLRSILGSIATFFSIPHTPNFFPPPPTRAPRPTPQPSTTTAPAGASFNLIQDVDLVGNDIAQTYQTSAQRCIADCNTTPRCKAFNWDGNTCWLKSAAGEQVPAPGTVSGIQGNGASTPAPQTTQKTSSPSPSTSTPSSTPTSSPTSSPSSAPTPTPNTSCSRIRKSWDSLTADEQSTFVAAVALAMDKGMLQKFVLIHSEQMSNTEGHGTCVFLFWHRKFLLGFENMLRSLGDRYKCLTLPYWDYVQHYAAMQNSPPNQRCSSIEACSPVAKGLGGSTQGTTSSKAFFGVRFTNNRCVTASPANHMCDGSSTCDRCVPRGNWASTAMVADMSIDSVRSRLFSSGTDIAAVSKSIETSPHNVLHDTLGGAMRNVGVSPMDPMFYVHHTTMDLLHTIFYHCRVEPLNLNDSGRQTNSKSFQGCRTNNGYNVGATSSLTMRVGGTQNPVDVTRDPLIGQFFQELPNQYYQLTDARALGYSYEIKGLLGDLYTKCDGTSTESTSMKSATESVAVNSTTESLSIDHVVKPIVLEANKVSISMRDDVLAQATAAGLTNDQAMEELNKINVVMHESCMPGSVVDFSAEFKESMHIDGLAPDFALLQDIKSGKNPIAVPQWKSLLVKYYNCSVDSVYA</sequence>
<protein>
    <recommendedName>
        <fullName evidence="6 7">Tyrosinase copper-binding domain-containing protein</fullName>
    </recommendedName>
</protein>